<evidence type="ECO:0000313" key="3">
    <source>
        <dbReference type="Proteomes" id="UP000272706"/>
    </source>
</evidence>
<proteinExistence type="inferred from homology"/>
<organism evidence="2 3">
    <name type="scientific">Mesorhizobium waimense</name>
    <dbReference type="NCBI Taxonomy" id="1300307"/>
    <lineage>
        <taxon>Bacteria</taxon>
        <taxon>Pseudomonadati</taxon>
        <taxon>Pseudomonadota</taxon>
        <taxon>Alphaproteobacteria</taxon>
        <taxon>Hyphomicrobiales</taxon>
        <taxon>Phyllobacteriaceae</taxon>
        <taxon>Mesorhizobium</taxon>
    </lineage>
</organism>
<dbReference type="Pfam" id="PF01042">
    <property type="entry name" value="Ribonuc_L-PSP"/>
    <property type="match status" value="1"/>
</dbReference>
<name>A0A3A5KZK4_9HYPH</name>
<dbReference type="InterPro" id="IPR006175">
    <property type="entry name" value="YjgF/YER057c/UK114"/>
</dbReference>
<dbReference type="InterPro" id="IPR019897">
    <property type="entry name" value="RidA_CS"/>
</dbReference>
<dbReference type="PROSITE" id="PS01094">
    <property type="entry name" value="UPF0076"/>
    <property type="match status" value="1"/>
</dbReference>
<comment type="caution">
    <text evidence="2">The sequence shown here is derived from an EMBL/GenBank/DDBJ whole genome shotgun (WGS) entry which is preliminary data.</text>
</comment>
<comment type="similarity">
    <text evidence="1">Belongs to the RutC family.</text>
</comment>
<protein>
    <submittedName>
        <fullName evidence="2">RidA family protein</fullName>
    </submittedName>
</protein>
<keyword evidence="3" id="KW-1185">Reference proteome</keyword>
<sequence length="116" mass="12770">MTIERLENGQRFCRVLRHNGTVYVAGLTADDLSGDTTAQTKQILAKIDALLAKAGSDKSKLLSAQIWLRDIADFEMMNAAWDAWIDRSAMPVRATVEARLAGDQYRVEIMVTAAVG</sequence>
<dbReference type="Gene3D" id="3.30.1330.40">
    <property type="entry name" value="RutC-like"/>
    <property type="match status" value="1"/>
</dbReference>
<dbReference type="AlphaFoldDB" id="A0A3A5KZK4"/>
<dbReference type="InterPro" id="IPR035709">
    <property type="entry name" value="YoaB-like"/>
</dbReference>
<dbReference type="InterPro" id="IPR035959">
    <property type="entry name" value="RutC-like_sf"/>
</dbReference>
<dbReference type="CDD" id="cd06150">
    <property type="entry name" value="YjgF_YER057c_UK114_like_2"/>
    <property type="match status" value="1"/>
</dbReference>
<evidence type="ECO:0000313" key="2">
    <source>
        <dbReference type="EMBL" id="RJT41276.1"/>
    </source>
</evidence>
<dbReference type="PANTHER" id="PTHR47328:SF1">
    <property type="entry name" value="RUTC FAMILY PROTEIN YOAB"/>
    <property type="match status" value="1"/>
</dbReference>
<dbReference type="Proteomes" id="UP000272706">
    <property type="component" value="Unassembled WGS sequence"/>
</dbReference>
<dbReference type="RefSeq" id="WP_120013137.1">
    <property type="nucleotide sequence ID" value="NZ_QZWZ01000003.1"/>
</dbReference>
<gene>
    <name evidence="2" type="ORF">D3227_05575</name>
</gene>
<dbReference type="EMBL" id="QZWZ01000003">
    <property type="protein sequence ID" value="RJT41276.1"/>
    <property type="molecule type" value="Genomic_DNA"/>
</dbReference>
<reference evidence="2 3" key="1">
    <citation type="submission" date="2018-09" db="EMBL/GenBank/DDBJ databases">
        <title>Mesorhizobium carmichaelinearum sp. nov. isolated from Carmichaelinea spp. root nodules in New Zealand.</title>
        <authorList>
            <person name="De Meyer S.E."/>
        </authorList>
    </citation>
    <scope>NUCLEOTIDE SEQUENCE [LARGE SCALE GENOMIC DNA]</scope>
    <source>
        <strain evidence="2 3">ICMP19557</strain>
    </source>
</reference>
<dbReference type="SUPFAM" id="SSF55298">
    <property type="entry name" value="YjgF-like"/>
    <property type="match status" value="1"/>
</dbReference>
<accession>A0A3A5KZK4</accession>
<evidence type="ECO:0000256" key="1">
    <source>
        <dbReference type="ARBA" id="ARBA00010552"/>
    </source>
</evidence>
<dbReference type="PANTHER" id="PTHR47328">
    <property type="match status" value="1"/>
</dbReference>
<dbReference type="OrthoDB" id="9803101at2"/>